<dbReference type="PANTHER" id="PTHR30346">
    <property type="entry name" value="TRANSCRIPTIONAL DUAL REGULATOR HCAR-RELATED"/>
    <property type="match status" value="1"/>
</dbReference>
<dbReference type="GO" id="GO:0003700">
    <property type="term" value="F:DNA-binding transcription factor activity"/>
    <property type="evidence" value="ECO:0007669"/>
    <property type="project" value="InterPro"/>
</dbReference>
<name>A0A918GGZ3_9PSEU</name>
<comment type="caution">
    <text evidence="6">The sequence shown here is derived from an EMBL/GenBank/DDBJ whole genome shotgun (WGS) entry which is preliminary data.</text>
</comment>
<dbReference type="Gene3D" id="3.40.190.10">
    <property type="entry name" value="Periplasmic binding protein-like II"/>
    <property type="match status" value="2"/>
</dbReference>
<evidence type="ECO:0000313" key="7">
    <source>
        <dbReference type="Proteomes" id="UP000660680"/>
    </source>
</evidence>
<feature type="domain" description="HTH lysR-type" evidence="5">
    <location>
        <begin position="3"/>
        <end position="60"/>
    </location>
</feature>
<dbReference type="SUPFAM" id="SSF46785">
    <property type="entry name" value="Winged helix' DNA-binding domain"/>
    <property type="match status" value="1"/>
</dbReference>
<dbReference type="Gene3D" id="1.10.10.10">
    <property type="entry name" value="Winged helix-like DNA-binding domain superfamily/Winged helix DNA-binding domain"/>
    <property type="match status" value="1"/>
</dbReference>
<proteinExistence type="inferred from homology"/>
<sequence>MDIEFRHLRLVVELADAGSTARAAARLGMAQAALAAQLGRIEARLGGQLFRHDAPGVALTEFGEVVVAKARLILSDARELRGFHPDRPRPERAPPRLRLASYPSSPLTALARGVRALRPDTGITASTEISCGRMVDLLAAGELDVVLLREIIGNPLPLPRGVRTRVLLPTDPPFIGLPADHPLADLPEVPLAALADAEWILSADPDDPLIPAFLACCARHGFTPDVTARAGDSGHMAEFVAAGNGACLVAASSTPSPGVVIRALTGAEGIHRRWLLAWRPGRGADDLIDAIHQLAITAFRDCYRQCEHARSWFAAHPGVFPEF</sequence>
<evidence type="ECO:0000256" key="2">
    <source>
        <dbReference type="ARBA" id="ARBA00023015"/>
    </source>
</evidence>
<dbReference type="GO" id="GO:0003677">
    <property type="term" value="F:DNA binding"/>
    <property type="evidence" value="ECO:0007669"/>
    <property type="project" value="UniProtKB-KW"/>
</dbReference>
<dbReference type="Pfam" id="PF00126">
    <property type="entry name" value="HTH_1"/>
    <property type="match status" value="1"/>
</dbReference>
<reference evidence="6" key="2">
    <citation type="submission" date="2020-09" db="EMBL/GenBank/DDBJ databases">
        <authorList>
            <person name="Sun Q."/>
            <person name="Ohkuma M."/>
        </authorList>
    </citation>
    <scope>NUCLEOTIDE SEQUENCE</scope>
    <source>
        <strain evidence="6">JCM 3276</strain>
    </source>
</reference>
<evidence type="ECO:0000256" key="1">
    <source>
        <dbReference type="ARBA" id="ARBA00009437"/>
    </source>
</evidence>
<reference evidence="6" key="1">
    <citation type="journal article" date="2014" name="Int. J. Syst. Evol. Microbiol.">
        <title>Complete genome sequence of Corynebacterium casei LMG S-19264T (=DSM 44701T), isolated from a smear-ripened cheese.</title>
        <authorList>
            <consortium name="US DOE Joint Genome Institute (JGI-PGF)"/>
            <person name="Walter F."/>
            <person name="Albersmeier A."/>
            <person name="Kalinowski J."/>
            <person name="Ruckert C."/>
        </authorList>
    </citation>
    <scope>NUCLEOTIDE SEQUENCE</scope>
    <source>
        <strain evidence="6">JCM 3276</strain>
    </source>
</reference>
<dbReference type="AlphaFoldDB" id="A0A918GGZ3"/>
<gene>
    <name evidence="6" type="ORF">GCM10010171_31940</name>
</gene>
<dbReference type="InterPro" id="IPR036390">
    <property type="entry name" value="WH_DNA-bd_sf"/>
</dbReference>
<dbReference type="InterPro" id="IPR036388">
    <property type="entry name" value="WH-like_DNA-bd_sf"/>
</dbReference>
<comment type="similarity">
    <text evidence="1">Belongs to the LysR transcriptional regulatory family.</text>
</comment>
<dbReference type="InterPro" id="IPR005119">
    <property type="entry name" value="LysR_subst-bd"/>
</dbReference>
<keyword evidence="3" id="KW-0238">DNA-binding</keyword>
<dbReference type="InterPro" id="IPR000847">
    <property type="entry name" value="LysR_HTH_N"/>
</dbReference>
<dbReference type="Proteomes" id="UP000660680">
    <property type="component" value="Unassembled WGS sequence"/>
</dbReference>
<keyword evidence="7" id="KW-1185">Reference proteome</keyword>
<dbReference type="EMBL" id="BMRB01000002">
    <property type="protein sequence ID" value="GGS34998.1"/>
    <property type="molecule type" value="Genomic_DNA"/>
</dbReference>
<dbReference type="Pfam" id="PF03466">
    <property type="entry name" value="LysR_substrate"/>
    <property type="match status" value="1"/>
</dbReference>
<evidence type="ECO:0000313" key="6">
    <source>
        <dbReference type="EMBL" id="GGS34998.1"/>
    </source>
</evidence>
<dbReference type="GO" id="GO:0032993">
    <property type="term" value="C:protein-DNA complex"/>
    <property type="evidence" value="ECO:0007669"/>
    <property type="project" value="TreeGrafter"/>
</dbReference>
<evidence type="ECO:0000256" key="3">
    <source>
        <dbReference type="ARBA" id="ARBA00023125"/>
    </source>
</evidence>
<dbReference type="PROSITE" id="PS50931">
    <property type="entry name" value="HTH_LYSR"/>
    <property type="match status" value="1"/>
</dbReference>
<keyword evidence="4" id="KW-0804">Transcription</keyword>
<dbReference type="PANTHER" id="PTHR30346:SF30">
    <property type="entry name" value="SMALL NEUTRAL PROTEASE REGULATORY PROTEIN"/>
    <property type="match status" value="1"/>
</dbReference>
<accession>A0A918GGZ3</accession>
<protein>
    <submittedName>
        <fullName evidence="6">Transcriptional regulator</fullName>
    </submittedName>
</protein>
<evidence type="ECO:0000256" key="4">
    <source>
        <dbReference type="ARBA" id="ARBA00023163"/>
    </source>
</evidence>
<dbReference type="SUPFAM" id="SSF53850">
    <property type="entry name" value="Periplasmic binding protein-like II"/>
    <property type="match status" value="1"/>
</dbReference>
<evidence type="ECO:0000259" key="5">
    <source>
        <dbReference type="PROSITE" id="PS50931"/>
    </source>
</evidence>
<dbReference type="RefSeq" id="WP_189211179.1">
    <property type="nucleotide sequence ID" value="NZ_BMRB01000002.1"/>
</dbReference>
<keyword evidence="2" id="KW-0805">Transcription regulation</keyword>
<organism evidence="6 7">
    <name type="scientific">Actinokineospora fastidiosa</name>
    <dbReference type="NCBI Taxonomy" id="1816"/>
    <lineage>
        <taxon>Bacteria</taxon>
        <taxon>Bacillati</taxon>
        <taxon>Actinomycetota</taxon>
        <taxon>Actinomycetes</taxon>
        <taxon>Pseudonocardiales</taxon>
        <taxon>Pseudonocardiaceae</taxon>
        <taxon>Actinokineospora</taxon>
    </lineage>
</organism>